<dbReference type="AlphaFoldDB" id="A0A448YSB2"/>
<protein>
    <submittedName>
        <fullName evidence="3">DEKNAAC104938</fullName>
    </submittedName>
</protein>
<feature type="region of interest" description="Disordered" evidence="2">
    <location>
        <begin position="395"/>
        <end position="415"/>
    </location>
</feature>
<proteinExistence type="predicted"/>
<evidence type="ECO:0000256" key="2">
    <source>
        <dbReference type="SAM" id="MobiDB-lite"/>
    </source>
</evidence>
<dbReference type="EMBL" id="CAACVR010000056">
    <property type="protein sequence ID" value="VEU23793.1"/>
    <property type="molecule type" value="Genomic_DNA"/>
</dbReference>
<keyword evidence="1" id="KW-0175">Coiled coil</keyword>
<evidence type="ECO:0000313" key="3">
    <source>
        <dbReference type="EMBL" id="VEU23793.1"/>
    </source>
</evidence>
<gene>
    <name evidence="3" type="ORF">BRENAR_LOCUS4522</name>
</gene>
<keyword evidence="4" id="KW-1185">Reference proteome</keyword>
<dbReference type="Proteomes" id="UP000290900">
    <property type="component" value="Unassembled WGS sequence"/>
</dbReference>
<dbReference type="STRING" id="13370.A0A448YSB2"/>
<feature type="compositionally biased region" description="Polar residues" evidence="2">
    <location>
        <begin position="401"/>
        <end position="414"/>
    </location>
</feature>
<feature type="compositionally biased region" description="Basic and acidic residues" evidence="2">
    <location>
        <begin position="33"/>
        <end position="44"/>
    </location>
</feature>
<sequence>MDSPLSGPGSSNSTSRKGTPNTSDLSSQSDASGNDHRTGDEKSTQFESDGTDGVQDELSLVEQFSSFNITDGDLTNEASNIDSRGKGGTADSGGSRDGRVLGDAVDSPVGNLRVSTRASPAGTAGSVKGSRSNGDTASTTGPPPSLISRSPLPRDKFIVRKRAQYLEQIAREQREEEEDVNSTAASDIINQSIHLPHIESQSWSLLGNSGKTFRSSSNVSEISQLRKELTDCKIQLKLQRDLLREKFSEENRPIGKASDVESDVKNISDLEATNKALRGEIDQLVDSFGAVQRQLDKMQLDYEDWQRIVGGIVKKAKKSTDVEYGKGSELKERLEVVNKIVEQLMKEKSEGDRQVKENAAAAGSLRIKLESVLDDLESQRTQYAKLAKLVEELKAERSRTGGDQSRTSNAASNERITELENELETKEDHYRQLEVDFKHSQDRIARLLGEQTESAGEIDSLREKLDEVEELKVRLAESDTQSGSQLEEIAKLTAENTELVRNLEDTDGASRVAALLSTDINFQTHAIKIFSRLLDKKSIREAAEKILQLANRNQLNLSDGSVRQLLSAVYEYLLAGIQTIVENRLEVADEAATRRREDQKTIGQLEEELTRLKSSESPASPRSRLRLDELTKRWKAAEEALSFERKQSRRRLDELEAENEGLRQGKKELE</sequence>
<name>A0A448YSB2_BRENA</name>
<feature type="compositionally biased region" description="Polar residues" evidence="2">
    <location>
        <begin position="8"/>
        <end position="32"/>
    </location>
</feature>
<feature type="coiled-coil region" evidence="1">
    <location>
        <begin position="588"/>
        <end position="665"/>
    </location>
</feature>
<feature type="compositionally biased region" description="Polar residues" evidence="2">
    <location>
        <begin position="129"/>
        <end position="140"/>
    </location>
</feature>
<dbReference type="OrthoDB" id="3993288at2759"/>
<evidence type="ECO:0000256" key="1">
    <source>
        <dbReference type="SAM" id="Coils"/>
    </source>
</evidence>
<reference evidence="3 4" key="1">
    <citation type="submission" date="2018-12" db="EMBL/GenBank/DDBJ databases">
        <authorList>
            <person name="Tiukova I."/>
            <person name="Dainat J."/>
        </authorList>
    </citation>
    <scope>NUCLEOTIDE SEQUENCE [LARGE SCALE GENOMIC DNA]</scope>
</reference>
<feature type="region of interest" description="Disordered" evidence="2">
    <location>
        <begin position="1"/>
        <end position="153"/>
    </location>
</feature>
<organism evidence="3 4">
    <name type="scientific">Brettanomyces naardenensis</name>
    <name type="common">Yeast</name>
    <dbReference type="NCBI Taxonomy" id="13370"/>
    <lineage>
        <taxon>Eukaryota</taxon>
        <taxon>Fungi</taxon>
        <taxon>Dikarya</taxon>
        <taxon>Ascomycota</taxon>
        <taxon>Saccharomycotina</taxon>
        <taxon>Pichiomycetes</taxon>
        <taxon>Pichiales</taxon>
        <taxon>Pichiaceae</taxon>
        <taxon>Brettanomyces</taxon>
    </lineage>
</organism>
<dbReference type="InParanoid" id="A0A448YSB2"/>
<accession>A0A448YSB2</accession>
<dbReference type="FunCoup" id="A0A448YSB2">
    <property type="interactions" value="350"/>
</dbReference>
<evidence type="ECO:0000313" key="4">
    <source>
        <dbReference type="Proteomes" id="UP000290900"/>
    </source>
</evidence>